<keyword evidence="2" id="KW-0732">Signal</keyword>
<protein>
    <submittedName>
        <fullName evidence="3">TolB family protein</fullName>
    </submittedName>
</protein>
<comment type="caution">
    <text evidence="3">The sequence shown here is derived from an EMBL/GenBank/DDBJ whole genome shotgun (WGS) entry which is preliminary data.</text>
</comment>
<evidence type="ECO:0000313" key="3">
    <source>
        <dbReference type="EMBL" id="MFC2926355.1"/>
    </source>
</evidence>
<accession>A0ABV6ZY47</accession>
<evidence type="ECO:0000313" key="4">
    <source>
        <dbReference type="Proteomes" id="UP001595379"/>
    </source>
</evidence>
<dbReference type="Gene3D" id="2.120.10.30">
    <property type="entry name" value="TolB, C-terminal domain"/>
    <property type="match status" value="2"/>
</dbReference>
<evidence type="ECO:0000256" key="2">
    <source>
        <dbReference type="SAM" id="SignalP"/>
    </source>
</evidence>
<dbReference type="SUPFAM" id="SSF69304">
    <property type="entry name" value="Tricorn protease N-terminal domain"/>
    <property type="match status" value="1"/>
</dbReference>
<dbReference type="EMBL" id="JBHRSV010000019">
    <property type="protein sequence ID" value="MFC2926355.1"/>
    <property type="molecule type" value="Genomic_DNA"/>
</dbReference>
<organism evidence="3 4">
    <name type="scientific">Hyphobacterium vulgare</name>
    <dbReference type="NCBI Taxonomy" id="1736751"/>
    <lineage>
        <taxon>Bacteria</taxon>
        <taxon>Pseudomonadati</taxon>
        <taxon>Pseudomonadota</taxon>
        <taxon>Alphaproteobacteria</taxon>
        <taxon>Maricaulales</taxon>
        <taxon>Maricaulaceae</taxon>
        <taxon>Hyphobacterium</taxon>
    </lineage>
</organism>
<reference evidence="4" key="1">
    <citation type="journal article" date="2019" name="Int. J. Syst. Evol. Microbiol.">
        <title>The Global Catalogue of Microorganisms (GCM) 10K type strain sequencing project: providing services to taxonomists for standard genome sequencing and annotation.</title>
        <authorList>
            <consortium name="The Broad Institute Genomics Platform"/>
            <consortium name="The Broad Institute Genome Sequencing Center for Infectious Disease"/>
            <person name="Wu L."/>
            <person name="Ma J."/>
        </authorList>
    </citation>
    <scope>NUCLEOTIDE SEQUENCE [LARGE SCALE GENOMIC DNA]</scope>
    <source>
        <strain evidence="4">KCTC 52487</strain>
    </source>
</reference>
<feature type="chain" id="PRO_5045809043" evidence="2">
    <location>
        <begin position="22"/>
        <end position="293"/>
    </location>
</feature>
<dbReference type="Proteomes" id="UP001595379">
    <property type="component" value="Unassembled WGS sequence"/>
</dbReference>
<dbReference type="Pfam" id="PF07676">
    <property type="entry name" value="PD40"/>
    <property type="match status" value="1"/>
</dbReference>
<name>A0ABV6ZY47_9PROT</name>
<dbReference type="InterPro" id="IPR011659">
    <property type="entry name" value="WD40"/>
</dbReference>
<gene>
    <name evidence="3" type="ORF">ACFOOR_09580</name>
</gene>
<dbReference type="InterPro" id="IPR011042">
    <property type="entry name" value="6-blade_b-propeller_TolB-like"/>
</dbReference>
<sequence length="293" mass="31202">MYTIASTATILALFLSETASAQFGHPQFSPDGSQLTYFGWDLDSGTSEIFLMDMSSHEAIGVNLEFAWAANPVWMPDGRSIVFVGSEVGMRGNWDIFEVSLDGRNASSVYASDARTAHPHISPDGAFLAIVEMGPHADILLIELETGTSTQLTNTPSQEFHAKWSYDGQWVAFDQTATDGGTSIELVSPATGETRTLVEAAADRRVGSPAPTPAGSWLYSVQGPGGSALRMVDDQNDVLVFDAPAGHVVSASSWRPGTNEVAITLSSIDDNGDSWVGIVLLDTSTGALNWLAR</sequence>
<comment type="similarity">
    <text evidence="1">Belongs to the TolB family.</text>
</comment>
<evidence type="ECO:0000256" key="1">
    <source>
        <dbReference type="ARBA" id="ARBA00009820"/>
    </source>
</evidence>
<feature type="signal peptide" evidence="2">
    <location>
        <begin position="1"/>
        <end position="21"/>
    </location>
</feature>
<keyword evidence="4" id="KW-1185">Reference proteome</keyword>
<proteinExistence type="inferred from homology"/>
<dbReference type="RefSeq" id="WP_343164149.1">
    <property type="nucleotide sequence ID" value="NZ_JBHRSV010000019.1"/>
</dbReference>
<dbReference type="PANTHER" id="PTHR36842">
    <property type="entry name" value="PROTEIN TOLB HOMOLOG"/>
    <property type="match status" value="1"/>
</dbReference>